<dbReference type="PROSITE" id="PS00678">
    <property type="entry name" value="WD_REPEATS_1"/>
    <property type="match status" value="3"/>
</dbReference>
<accession>A0A517XS96</accession>
<evidence type="ECO:0000256" key="1">
    <source>
        <dbReference type="ARBA" id="ARBA00022574"/>
    </source>
</evidence>
<dbReference type="InterPro" id="IPR019775">
    <property type="entry name" value="WD40_repeat_CS"/>
</dbReference>
<evidence type="ECO:0000256" key="3">
    <source>
        <dbReference type="PROSITE-ProRule" id="PRU00221"/>
    </source>
</evidence>
<dbReference type="AlphaFoldDB" id="A0A517XS96"/>
<dbReference type="EMBL" id="CP036273">
    <property type="protein sequence ID" value="QDU20379.1"/>
    <property type="molecule type" value="Genomic_DNA"/>
</dbReference>
<dbReference type="CDD" id="cd00200">
    <property type="entry name" value="WD40"/>
    <property type="match status" value="1"/>
</dbReference>
<feature type="repeat" description="WD" evidence="3">
    <location>
        <begin position="557"/>
        <end position="592"/>
    </location>
</feature>
<sequence precursor="true">MRVLARLSVFALAPLVGGVCRATGVAVAAESASAVARFLSDRLSDQSLRVADALRDAADRAWATLDRALAGDSALAVADRAEDRAFREQLRLFVLAAQTDGRATADPTFVPRCRTELTAARAAGLLAGDADPVALADGLGTLTRFDEPTALLAAQWGVADALAADLHAEGFPSLASLVALRPPSDPTAAPLLAVAVRYYFRRSVEDDPKLFQGLAFAQLERLGKAQEDGAAQLAALMARYVERLEARLGELTDTALTTRAEVRALVAALASGGGQWAVGGGQAHPEPATPVLPSQPAAHCPLPTVLQVHTGAVACLAISPDGTRAVSGGADRGIVVWDLVARRELRVMAGHRDRVCCLAFGPDGRRVLSSSLDQTVRLWDADAGIELKTFDRQTNRSAAFAPDGTTALCGALYDGKLRLFDVATGKALKVLPGHADWVVGVAFAADGKLALSGGLDRAVKLWDVPTGRLLRTFALKNTILSSVAFSPDGWRVLSAGADGLVRVWDTFTGAELFRLVGHTDAVSCVSPAPDGDRAASAGHDGTVRVWDLRAKKELARFTGHVGNVLTVAFTPDGNAVLSGGDDGTVRVWALNR</sequence>
<dbReference type="PRINTS" id="PR00320">
    <property type="entry name" value="GPROTEINBRPT"/>
</dbReference>
<proteinExistence type="predicted"/>
<keyword evidence="6" id="KW-1185">Reference proteome</keyword>
<dbReference type="OrthoDB" id="230341at2"/>
<dbReference type="InterPro" id="IPR050349">
    <property type="entry name" value="WD_LIS1/nudF_dynein_reg"/>
</dbReference>
<dbReference type="SUPFAM" id="SSF50978">
    <property type="entry name" value="WD40 repeat-like"/>
    <property type="match status" value="1"/>
</dbReference>
<organism evidence="5 6">
    <name type="scientific">Urbifossiella limnaea</name>
    <dbReference type="NCBI Taxonomy" id="2528023"/>
    <lineage>
        <taxon>Bacteria</taxon>
        <taxon>Pseudomonadati</taxon>
        <taxon>Planctomycetota</taxon>
        <taxon>Planctomycetia</taxon>
        <taxon>Gemmatales</taxon>
        <taxon>Gemmataceae</taxon>
        <taxon>Urbifossiella</taxon>
    </lineage>
</organism>
<evidence type="ECO:0000313" key="5">
    <source>
        <dbReference type="EMBL" id="QDU20379.1"/>
    </source>
</evidence>
<dbReference type="InterPro" id="IPR015943">
    <property type="entry name" value="WD40/YVTN_repeat-like_dom_sf"/>
</dbReference>
<dbReference type="InterPro" id="IPR020472">
    <property type="entry name" value="WD40_PAC1"/>
</dbReference>
<feature type="chain" id="PRO_5021870121" evidence="4">
    <location>
        <begin position="23"/>
        <end position="592"/>
    </location>
</feature>
<feature type="repeat" description="WD" evidence="3">
    <location>
        <begin position="431"/>
        <end position="472"/>
    </location>
</feature>
<feature type="signal peptide" evidence="4">
    <location>
        <begin position="1"/>
        <end position="22"/>
    </location>
</feature>
<feature type="repeat" description="WD" evidence="3">
    <location>
        <begin position="515"/>
        <end position="556"/>
    </location>
</feature>
<dbReference type="PROSITE" id="PS50082">
    <property type="entry name" value="WD_REPEATS_2"/>
    <property type="match status" value="6"/>
</dbReference>
<reference evidence="5 6" key="1">
    <citation type="submission" date="2019-02" db="EMBL/GenBank/DDBJ databases">
        <title>Deep-cultivation of Planctomycetes and their phenomic and genomic characterization uncovers novel biology.</title>
        <authorList>
            <person name="Wiegand S."/>
            <person name="Jogler M."/>
            <person name="Boedeker C."/>
            <person name="Pinto D."/>
            <person name="Vollmers J."/>
            <person name="Rivas-Marin E."/>
            <person name="Kohn T."/>
            <person name="Peeters S.H."/>
            <person name="Heuer A."/>
            <person name="Rast P."/>
            <person name="Oberbeckmann S."/>
            <person name="Bunk B."/>
            <person name="Jeske O."/>
            <person name="Meyerdierks A."/>
            <person name="Storesund J.E."/>
            <person name="Kallscheuer N."/>
            <person name="Luecker S."/>
            <person name="Lage O.M."/>
            <person name="Pohl T."/>
            <person name="Merkel B.J."/>
            <person name="Hornburger P."/>
            <person name="Mueller R.-W."/>
            <person name="Bruemmer F."/>
            <person name="Labrenz M."/>
            <person name="Spormann A.M."/>
            <person name="Op den Camp H."/>
            <person name="Overmann J."/>
            <person name="Amann R."/>
            <person name="Jetten M.S.M."/>
            <person name="Mascher T."/>
            <person name="Medema M.H."/>
            <person name="Devos D.P."/>
            <person name="Kaster A.-K."/>
            <person name="Ovreas L."/>
            <person name="Rohde M."/>
            <person name="Galperin M.Y."/>
            <person name="Jogler C."/>
        </authorList>
    </citation>
    <scope>NUCLEOTIDE SEQUENCE [LARGE SCALE GENOMIC DNA]</scope>
    <source>
        <strain evidence="5 6">ETA_A1</strain>
    </source>
</reference>
<dbReference type="RefSeq" id="WP_145237826.1">
    <property type="nucleotide sequence ID" value="NZ_CP036273.1"/>
</dbReference>
<dbReference type="Pfam" id="PF00400">
    <property type="entry name" value="WD40"/>
    <property type="match status" value="6"/>
</dbReference>
<evidence type="ECO:0000256" key="2">
    <source>
        <dbReference type="ARBA" id="ARBA00022737"/>
    </source>
</evidence>
<keyword evidence="4" id="KW-0732">Signal</keyword>
<feature type="repeat" description="WD" evidence="3">
    <location>
        <begin position="306"/>
        <end position="347"/>
    </location>
</feature>
<dbReference type="PANTHER" id="PTHR44129">
    <property type="entry name" value="WD REPEAT-CONTAINING PROTEIN POP1"/>
    <property type="match status" value="1"/>
</dbReference>
<dbReference type="Proteomes" id="UP000319576">
    <property type="component" value="Chromosome"/>
</dbReference>
<evidence type="ECO:0000256" key="4">
    <source>
        <dbReference type="SAM" id="SignalP"/>
    </source>
</evidence>
<dbReference type="Gene3D" id="2.130.10.10">
    <property type="entry name" value="YVTN repeat-like/Quinoprotein amine dehydrogenase"/>
    <property type="match status" value="3"/>
</dbReference>
<dbReference type="InterPro" id="IPR001680">
    <property type="entry name" value="WD40_rpt"/>
</dbReference>
<name>A0A517XS96_9BACT</name>
<keyword evidence="1 3" id="KW-0853">WD repeat</keyword>
<keyword evidence="2" id="KW-0677">Repeat</keyword>
<protein>
    <submittedName>
        <fullName evidence="5">WD domain, G-beta repeat</fullName>
    </submittedName>
</protein>
<evidence type="ECO:0000313" key="6">
    <source>
        <dbReference type="Proteomes" id="UP000319576"/>
    </source>
</evidence>
<gene>
    <name evidence="5" type="ORF">ETAA1_23310</name>
</gene>
<dbReference type="KEGG" id="uli:ETAA1_23310"/>
<dbReference type="PROSITE" id="PS50294">
    <property type="entry name" value="WD_REPEATS_REGION"/>
    <property type="match status" value="6"/>
</dbReference>
<feature type="repeat" description="WD" evidence="3">
    <location>
        <begin position="473"/>
        <end position="514"/>
    </location>
</feature>
<dbReference type="InterPro" id="IPR036322">
    <property type="entry name" value="WD40_repeat_dom_sf"/>
</dbReference>
<feature type="repeat" description="WD" evidence="3">
    <location>
        <begin position="348"/>
        <end position="389"/>
    </location>
</feature>
<dbReference type="SMART" id="SM00320">
    <property type="entry name" value="WD40"/>
    <property type="match status" value="7"/>
</dbReference>